<proteinExistence type="predicted"/>
<keyword evidence="2" id="KW-1185">Reference proteome</keyword>
<dbReference type="EMBL" id="KV417668">
    <property type="protein sequence ID" value="KZP11127.1"/>
    <property type="molecule type" value="Genomic_DNA"/>
</dbReference>
<gene>
    <name evidence="1" type="ORF">FIBSPDRAFT_192028</name>
</gene>
<protein>
    <submittedName>
        <fullName evidence="1">Uncharacterized protein</fullName>
    </submittedName>
</protein>
<name>A0A166A0P0_9AGAM</name>
<sequence>MRLPLQILTAQPLYSASGTAARQSRKYIAHIYIFSCKTRAEQLHENGRVKFWDRLPDAFGLPGWDELAKEREVPA</sequence>
<reference evidence="1 2" key="1">
    <citation type="journal article" date="2016" name="Mol. Biol. Evol.">
        <title>Comparative Genomics of Early-Diverging Mushroom-Forming Fungi Provides Insights into the Origins of Lignocellulose Decay Capabilities.</title>
        <authorList>
            <person name="Nagy L.G."/>
            <person name="Riley R."/>
            <person name="Tritt A."/>
            <person name="Adam C."/>
            <person name="Daum C."/>
            <person name="Floudas D."/>
            <person name="Sun H."/>
            <person name="Yadav J.S."/>
            <person name="Pangilinan J."/>
            <person name="Larsson K.H."/>
            <person name="Matsuura K."/>
            <person name="Barry K."/>
            <person name="Labutti K."/>
            <person name="Kuo R."/>
            <person name="Ohm R.A."/>
            <person name="Bhattacharya S.S."/>
            <person name="Shirouzu T."/>
            <person name="Yoshinaga Y."/>
            <person name="Martin F.M."/>
            <person name="Grigoriev I.V."/>
            <person name="Hibbett D.S."/>
        </authorList>
    </citation>
    <scope>NUCLEOTIDE SEQUENCE [LARGE SCALE GENOMIC DNA]</scope>
    <source>
        <strain evidence="1 2">CBS 109695</strain>
    </source>
</reference>
<evidence type="ECO:0000313" key="1">
    <source>
        <dbReference type="EMBL" id="KZP11127.1"/>
    </source>
</evidence>
<dbReference type="Proteomes" id="UP000076532">
    <property type="component" value="Unassembled WGS sequence"/>
</dbReference>
<organism evidence="1 2">
    <name type="scientific">Athelia psychrophila</name>
    <dbReference type="NCBI Taxonomy" id="1759441"/>
    <lineage>
        <taxon>Eukaryota</taxon>
        <taxon>Fungi</taxon>
        <taxon>Dikarya</taxon>
        <taxon>Basidiomycota</taxon>
        <taxon>Agaricomycotina</taxon>
        <taxon>Agaricomycetes</taxon>
        <taxon>Agaricomycetidae</taxon>
        <taxon>Atheliales</taxon>
        <taxon>Atheliaceae</taxon>
        <taxon>Athelia</taxon>
    </lineage>
</organism>
<dbReference type="OrthoDB" id="3893071at2759"/>
<dbReference type="AlphaFoldDB" id="A0A166A0P0"/>
<evidence type="ECO:0000313" key="2">
    <source>
        <dbReference type="Proteomes" id="UP000076532"/>
    </source>
</evidence>
<accession>A0A166A0P0</accession>